<comment type="caution">
    <text evidence="3">The sequence shown here is derived from an EMBL/GenBank/DDBJ whole genome shotgun (WGS) entry which is preliminary data.</text>
</comment>
<keyword evidence="4" id="KW-1185">Reference proteome</keyword>
<organism evidence="3 4">
    <name type="scientific">Porites evermanni</name>
    <dbReference type="NCBI Taxonomy" id="104178"/>
    <lineage>
        <taxon>Eukaryota</taxon>
        <taxon>Metazoa</taxon>
        <taxon>Cnidaria</taxon>
        <taxon>Anthozoa</taxon>
        <taxon>Hexacorallia</taxon>
        <taxon>Scleractinia</taxon>
        <taxon>Fungiina</taxon>
        <taxon>Poritidae</taxon>
        <taxon>Porites</taxon>
    </lineage>
</organism>
<evidence type="ECO:0000313" key="4">
    <source>
        <dbReference type="Proteomes" id="UP001159427"/>
    </source>
</evidence>
<reference evidence="3 4" key="1">
    <citation type="submission" date="2022-05" db="EMBL/GenBank/DDBJ databases">
        <authorList>
            <consortium name="Genoscope - CEA"/>
            <person name="William W."/>
        </authorList>
    </citation>
    <scope>NUCLEOTIDE SEQUENCE [LARGE SCALE GENOMIC DNA]</scope>
</reference>
<gene>
    <name evidence="3" type="ORF">PEVE_00039230</name>
</gene>
<dbReference type="EMBL" id="CALNXI010000688">
    <property type="protein sequence ID" value="CAH3033048.1"/>
    <property type="molecule type" value="Genomic_DNA"/>
</dbReference>
<evidence type="ECO:0000256" key="1">
    <source>
        <dbReference type="SAM" id="Coils"/>
    </source>
</evidence>
<feature type="coiled-coil region" evidence="1">
    <location>
        <begin position="11"/>
        <end position="58"/>
    </location>
</feature>
<keyword evidence="1" id="KW-0175">Coiled coil</keyword>
<name>A0ABN8MU92_9CNID</name>
<protein>
    <submittedName>
        <fullName evidence="3">Uncharacterized protein</fullName>
    </submittedName>
</protein>
<evidence type="ECO:0000256" key="2">
    <source>
        <dbReference type="SAM" id="MobiDB-lite"/>
    </source>
</evidence>
<dbReference type="Proteomes" id="UP001159427">
    <property type="component" value="Unassembled WGS sequence"/>
</dbReference>
<accession>A0ABN8MU92</accession>
<proteinExistence type="predicted"/>
<feature type="region of interest" description="Disordered" evidence="2">
    <location>
        <begin position="179"/>
        <end position="202"/>
    </location>
</feature>
<evidence type="ECO:0000313" key="3">
    <source>
        <dbReference type="EMBL" id="CAH3033048.1"/>
    </source>
</evidence>
<sequence>METKEEVILRCQTETAEIRQEFENNDEQERENWENDVLQNVRVETAQIRQEIENNDEQESRNGRMSRILLMSEFTSEDSNKCCGSSSQFQQCNHYTCQITDYQEDQYQYPLHEDNEERPYHRVIRSLRKLLNDIVDFTRLHYPTLRETSYPRLHIAIYSPYNYRRISEMENLGQLDGLREQNNGDLAPSSSSSVTTSFLGSPELNSSNMLEDYHQRYKKQDEARSLSRRFKQDTREVYAEFSALSNAEEELPK</sequence>